<dbReference type="EMBL" id="JADGIZ020000014">
    <property type="protein sequence ID" value="KAL2916827.1"/>
    <property type="molecule type" value="Genomic_DNA"/>
</dbReference>
<feature type="region of interest" description="Disordered" evidence="2">
    <location>
        <begin position="1"/>
        <end position="64"/>
    </location>
</feature>
<feature type="region of interest" description="Disordered" evidence="2">
    <location>
        <begin position="131"/>
        <end position="150"/>
    </location>
</feature>
<dbReference type="InterPro" id="IPR052450">
    <property type="entry name" value="TRBD-Containing_Protein"/>
</dbReference>
<feature type="compositionally biased region" description="Polar residues" evidence="2">
    <location>
        <begin position="506"/>
        <end position="519"/>
    </location>
</feature>
<accession>A0ABR4NBB9</accession>
<feature type="compositionally biased region" description="Basic and acidic residues" evidence="2">
    <location>
        <begin position="37"/>
        <end position="46"/>
    </location>
</feature>
<sequence>MSDSDTDADTSAGRGAGVGMAERPVSESDAAQPSSRGRGDDARSHADSPAYAAESDVEYDSDGNVIEHAHAGKLHRRSKKLTKNQLLEIRKETNRLLRERQIAVPVKRSSLTLDSFLKSRGIDRAASKLRMLAKSGTQSKGKGDSDDSDSMEVVILPAKKSPIKPLTRKELNKQMMMIAEEQIRKRREDELEERRLAAERRRLLKEALRSARAAKAAESQQNSTAGDGAKSTATTGPTDAEGADNADDKKTTPAISDSISEAASAIARAMDAAAAADAADRMFAIPDSQDTADSISVRLKSIRQKDSMETLLRNHAAVDAVGRELGLWSDDEKGGNDDREVGSRQGGATASDSDNGDSLGDDDGDSPAFSANKIKGTPRRLSLEQPTMLGLPDAMSDEDDDLAVSAESSSGNAKENAADAAQGLKSENLSDKATPSVERTQAAEATPAQTQMALPPHEHRQPFAATQQPLTGISDVLPYLSGSFPSASHSSAARSSATGRSKAASTPTDVKSGEQTNQGVFAVPAPQEPRPPATGASNGLGAQVMRPGAPGVAGLGNDDDLLALLSGKFDTPGSPVQNDVKLAEILSRSDEQLMEFAAKQRRLRRQAVIDDDGDEDGGGGEGEGGADDDGDSDDADDEEPTDDDEDSAESAEDDSQSAGQSSGDGGAENDRARAPEGVDMQPQGGILPEAAAGAVKMIPKKKSLFVEEEAEVEEDEFMHMGGADGEDAGIDQYDLSMLADSDIEDIQMEAIMNLHMKQMLDKDKTEFEALLRDVTSGNLRKRAKRNDPSGKGYDIEDSDEENEAILRRIREQFKPKRTGKDGVDDEDDDIVRSLDKLASNPRTSAFAKSLSAGMTDEGGLLSSESDDGGESSGTMLAKVAADGDGEASLDLDRMRIQRKLGIVRTGSVSSFKSDGNAQDGDGNSQSSLPSAVPPLQAGRSRRGLLSRAEARRKMEAEEANDVDDGARSRQEDSDIEVVVADETTVAVAAGSFGGSGLLGELGASASFAQMLVRKKRSLVAIQEAMQAAAHAERDGISHLVGTVALADADSPQSPHRSDEVLNAVDIDAFNLVLAVAFRGAGLEDYDHNQSHQSETRRFLDVFRANTLANEVLGRLSSVPRHIAIRIAVARCMFCLDKALQAFSQNTLPDRSAEKYAHHTRVLAYLHEAFDLLSSNIFASNERDSPSFAPLLACIQARIAGVKLDRGRSVVVDGATQYRHYDLKGARTAIRQLFTVGYQLLQGSTASQREDIKHAFELIGTKMDSLCQKDMDIMFFPDGYIFRLLRSFTRHVVSDFSAEMLPEHYEGPLRHRGSRIPVPNSPVESLERILNLPSPNQDADNTEEGDGLASAWSQQSQNANGINDHLSAVRRARSQFNQQVRDPLQRIAPEAEHEAAYALDNPQPSARPHSAMYAPNNNVTVQVPRPQSSARSHDFSSRVDGSSNIYLSELDSIEEALGNLRRPRLPWSLAETDALEEGIRLFGFAWVKILKHFTILSDRTQVDLKDRARVMRRKYERLGEDPGIWNQLRARPRR</sequence>
<feature type="compositionally biased region" description="Low complexity" evidence="2">
    <location>
        <begin position="440"/>
        <end position="453"/>
    </location>
</feature>
<evidence type="ECO:0000256" key="1">
    <source>
        <dbReference type="ARBA" id="ARBA00023242"/>
    </source>
</evidence>
<name>A0ABR4NBB9_9FUNG</name>
<feature type="compositionally biased region" description="Acidic residues" evidence="2">
    <location>
        <begin position="609"/>
        <end position="655"/>
    </location>
</feature>
<feature type="region of interest" description="Disordered" evidence="2">
    <location>
        <begin position="323"/>
        <end position="559"/>
    </location>
</feature>
<feature type="compositionally biased region" description="Polar residues" evidence="2">
    <location>
        <begin position="219"/>
        <end position="237"/>
    </location>
</feature>
<dbReference type="InterPro" id="IPR018564">
    <property type="entry name" value="Repl_chkpnt_MRC1_dom"/>
</dbReference>
<dbReference type="CDD" id="cd11660">
    <property type="entry name" value="SANT_TRF"/>
    <property type="match status" value="1"/>
</dbReference>
<feature type="region of interest" description="Disordered" evidence="2">
    <location>
        <begin position="208"/>
        <end position="256"/>
    </location>
</feature>
<feature type="region of interest" description="Disordered" evidence="2">
    <location>
        <begin position="1331"/>
        <end position="1356"/>
    </location>
</feature>
<evidence type="ECO:0000259" key="3">
    <source>
        <dbReference type="SMART" id="SM00717"/>
    </source>
</evidence>
<dbReference type="PANTHER" id="PTHR46734">
    <property type="entry name" value="TELOMERIC REPEAT-BINDING FACTOR 1 TERF1"/>
    <property type="match status" value="1"/>
</dbReference>
<dbReference type="SMART" id="SM00717">
    <property type="entry name" value="SANT"/>
    <property type="match status" value="1"/>
</dbReference>
<protein>
    <recommendedName>
        <fullName evidence="3">Myb-like domain-containing protein</fullName>
    </recommendedName>
</protein>
<dbReference type="Gene3D" id="1.10.10.60">
    <property type="entry name" value="Homeodomain-like"/>
    <property type="match status" value="1"/>
</dbReference>
<feature type="compositionally biased region" description="Polar residues" evidence="2">
    <location>
        <begin position="425"/>
        <end position="439"/>
    </location>
</feature>
<dbReference type="InterPro" id="IPR009057">
    <property type="entry name" value="Homeodomain-like_sf"/>
</dbReference>
<dbReference type="PANTHER" id="PTHR46734:SF1">
    <property type="entry name" value="TELOMERIC REPEAT-BINDING FACTOR 1"/>
    <property type="match status" value="1"/>
</dbReference>
<keyword evidence="1" id="KW-0539">Nucleus</keyword>
<feature type="region of interest" description="Disordered" evidence="2">
    <location>
        <begin position="779"/>
        <end position="798"/>
    </location>
</feature>
<feature type="region of interest" description="Disordered" evidence="2">
    <location>
        <begin position="844"/>
        <end position="884"/>
    </location>
</feature>
<comment type="caution">
    <text evidence="4">The sequence shown here is derived from an EMBL/GenBank/DDBJ whole genome shotgun (WGS) entry which is preliminary data.</text>
</comment>
<proteinExistence type="predicted"/>
<feature type="compositionally biased region" description="Polar residues" evidence="2">
    <location>
        <begin position="907"/>
        <end position="929"/>
    </location>
</feature>
<evidence type="ECO:0000313" key="5">
    <source>
        <dbReference type="Proteomes" id="UP001527925"/>
    </source>
</evidence>
<reference evidence="4 5" key="1">
    <citation type="submission" date="2023-09" db="EMBL/GenBank/DDBJ databases">
        <title>Pangenome analysis of Batrachochytrium dendrobatidis and related Chytrids.</title>
        <authorList>
            <person name="Yacoub M.N."/>
            <person name="Stajich J.E."/>
            <person name="James T.Y."/>
        </authorList>
    </citation>
    <scope>NUCLEOTIDE SEQUENCE [LARGE SCALE GENOMIC DNA]</scope>
    <source>
        <strain evidence="4 5">JEL0888</strain>
    </source>
</reference>
<feature type="compositionally biased region" description="Low complexity" evidence="2">
    <location>
        <begin position="481"/>
        <end position="505"/>
    </location>
</feature>
<dbReference type="SUPFAM" id="SSF46689">
    <property type="entry name" value="Homeodomain-like"/>
    <property type="match status" value="1"/>
</dbReference>
<feature type="domain" description="Myb-like" evidence="3">
    <location>
        <begin position="1462"/>
        <end position="1513"/>
    </location>
</feature>
<keyword evidence="5" id="KW-1185">Reference proteome</keyword>
<gene>
    <name evidence="4" type="ORF">HK105_203606</name>
</gene>
<evidence type="ECO:0000313" key="4">
    <source>
        <dbReference type="EMBL" id="KAL2916827.1"/>
    </source>
</evidence>
<dbReference type="Pfam" id="PF09444">
    <property type="entry name" value="MRC1"/>
    <property type="match status" value="1"/>
</dbReference>
<organism evidence="4 5">
    <name type="scientific">Polyrhizophydium stewartii</name>
    <dbReference type="NCBI Taxonomy" id="2732419"/>
    <lineage>
        <taxon>Eukaryota</taxon>
        <taxon>Fungi</taxon>
        <taxon>Fungi incertae sedis</taxon>
        <taxon>Chytridiomycota</taxon>
        <taxon>Chytridiomycota incertae sedis</taxon>
        <taxon>Chytridiomycetes</taxon>
        <taxon>Rhizophydiales</taxon>
        <taxon>Rhizophydiales incertae sedis</taxon>
        <taxon>Polyrhizophydium</taxon>
    </lineage>
</organism>
<feature type="compositionally biased region" description="Basic and acidic residues" evidence="2">
    <location>
        <begin position="330"/>
        <end position="342"/>
    </location>
</feature>
<feature type="region of interest" description="Disordered" evidence="2">
    <location>
        <begin position="907"/>
        <end position="975"/>
    </location>
</feature>
<dbReference type="Proteomes" id="UP001527925">
    <property type="component" value="Unassembled WGS sequence"/>
</dbReference>
<dbReference type="InterPro" id="IPR001005">
    <property type="entry name" value="SANT/Myb"/>
</dbReference>
<feature type="region of interest" description="Disordered" evidence="2">
    <location>
        <begin position="601"/>
        <end position="691"/>
    </location>
</feature>
<evidence type="ECO:0000256" key="2">
    <source>
        <dbReference type="SAM" id="MobiDB-lite"/>
    </source>
</evidence>